<keyword evidence="2" id="KW-0045">Antibiotic biosynthesis</keyword>
<protein>
    <submittedName>
        <fullName evidence="6">2-oxoglutarate and iron-dependent oxygenase domain-containing protein</fullName>
    </submittedName>
</protein>
<dbReference type="Pfam" id="PF14226">
    <property type="entry name" value="DIOX_N"/>
    <property type="match status" value="1"/>
</dbReference>
<dbReference type="PROSITE" id="PS51471">
    <property type="entry name" value="FE2OG_OXY"/>
    <property type="match status" value="1"/>
</dbReference>
<dbReference type="PANTHER" id="PTHR47990">
    <property type="entry name" value="2-OXOGLUTARATE (2OG) AND FE(II)-DEPENDENT OXYGENASE SUPERFAMILY PROTEIN-RELATED"/>
    <property type="match status" value="1"/>
</dbReference>
<dbReference type="InterPro" id="IPR027443">
    <property type="entry name" value="IPNS-like_sf"/>
</dbReference>
<evidence type="ECO:0000256" key="1">
    <source>
        <dbReference type="ARBA" id="ARBA00004792"/>
    </source>
</evidence>
<evidence type="ECO:0000313" key="7">
    <source>
        <dbReference type="Proteomes" id="UP001500363"/>
    </source>
</evidence>
<dbReference type="RefSeq" id="WP_344183083.1">
    <property type="nucleotide sequence ID" value="NZ_BAAANC010000005.1"/>
</dbReference>
<dbReference type="Proteomes" id="UP001500363">
    <property type="component" value="Unassembled WGS sequence"/>
</dbReference>
<dbReference type="Pfam" id="PF03171">
    <property type="entry name" value="2OG-FeII_Oxy"/>
    <property type="match status" value="1"/>
</dbReference>
<dbReference type="InterPro" id="IPR050231">
    <property type="entry name" value="Iron_ascorbate_oxido_reductase"/>
</dbReference>
<comment type="similarity">
    <text evidence="3">Belongs to the iron/ascorbate-dependent oxidoreductase family.</text>
</comment>
<evidence type="ECO:0000256" key="3">
    <source>
        <dbReference type="RuleBase" id="RU003682"/>
    </source>
</evidence>
<dbReference type="EMBL" id="BAAANC010000005">
    <property type="protein sequence ID" value="GAA1559522.1"/>
    <property type="molecule type" value="Genomic_DNA"/>
</dbReference>
<dbReference type="PRINTS" id="PR00682">
    <property type="entry name" value="IPNSYNTHASE"/>
</dbReference>
<keyword evidence="7" id="KW-1185">Reference proteome</keyword>
<feature type="domain" description="Fe2OG dioxygenase" evidence="5">
    <location>
        <begin position="185"/>
        <end position="295"/>
    </location>
</feature>
<evidence type="ECO:0000256" key="2">
    <source>
        <dbReference type="ARBA" id="ARBA00023194"/>
    </source>
</evidence>
<evidence type="ECO:0000256" key="4">
    <source>
        <dbReference type="SAM" id="MobiDB-lite"/>
    </source>
</evidence>
<feature type="region of interest" description="Disordered" evidence="4">
    <location>
        <begin position="332"/>
        <end position="353"/>
    </location>
</feature>
<dbReference type="InterPro" id="IPR005123">
    <property type="entry name" value="Oxoglu/Fe-dep_dioxygenase_dom"/>
</dbReference>
<keyword evidence="3" id="KW-0560">Oxidoreductase</keyword>
<sequence>MSTAKATGGPLQVPVVDIDGFEDGDTERRAEIARLVDRAAREVGFLQIKGHGIPEIAADGLAEAMDDFFALPFEDKVAYKPPTPEVNRGYTAPRDERLSYSLGVTSPADLFEAYNVGVEASKFADLDLPEDHYPANMWPERPALFERNVEEWMRQANKLANTLTRVFAVALDLPADYFKSYTDHSMDTLRMNRYQLPDGDVRLEPGQLGMGPHTDYGVVTVLWADDVLPGLQILDSEGGWHDVRPAPGALLINLGDLLARWTNDRWISTMHQVLAPVDSEGRPLLRRSAAYFLDGNADAVIDCLPSCLGPEEPKLYEPVTVAEHLAAKLAGSRSLKPNPNAGREASRLRSLSV</sequence>
<keyword evidence="3" id="KW-0408">Iron</keyword>
<dbReference type="InterPro" id="IPR044861">
    <property type="entry name" value="IPNS-like_FE2OG_OXY"/>
</dbReference>
<dbReference type="Gene3D" id="2.60.120.330">
    <property type="entry name" value="B-lactam Antibiotic, Isopenicillin N Synthase, Chain"/>
    <property type="match status" value="1"/>
</dbReference>
<comment type="pathway">
    <text evidence="1">Antibiotic biosynthesis.</text>
</comment>
<comment type="caution">
    <text evidence="6">The sequence shown here is derived from an EMBL/GenBank/DDBJ whole genome shotgun (WGS) entry which is preliminary data.</text>
</comment>
<keyword evidence="3" id="KW-0479">Metal-binding</keyword>
<organism evidence="6 7">
    <name type="scientific">Kribbella lupini</name>
    <dbReference type="NCBI Taxonomy" id="291602"/>
    <lineage>
        <taxon>Bacteria</taxon>
        <taxon>Bacillati</taxon>
        <taxon>Actinomycetota</taxon>
        <taxon>Actinomycetes</taxon>
        <taxon>Propionibacteriales</taxon>
        <taxon>Kribbellaceae</taxon>
        <taxon>Kribbella</taxon>
    </lineage>
</organism>
<dbReference type="SUPFAM" id="SSF51197">
    <property type="entry name" value="Clavaminate synthase-like"/>
    <property type="match status" value="1"/>
</dbReference>
<reference evidence="7" key="1">
    <citation type="journal article" date="2019" name="Int. J. Syst. Evol. Microbiol.">
        <title>The Global Catalogue of Microorganisms (GCM) 10K type strain sequencing project: providing services to taxonomists for standard genome sequencing and annotation.</title>
        <authorList>
            <consortium name="The Broad Institute Genomics Platform"/>
            <consortium name="The Broad Institute Genome Sequencing Center for Infectious Disease"/>
            <person name="Wu L."/>
            <person name="Ma J."/>
        </authorList>
    </citation>
    <scope>NUCLEOTIDE SEQUENCE [LARGE SCALE GENOMIC DNA]</scope>
    <source>
        <strain evidence="7">JCM 14303</strain>
    </source>
</reference>
<proteinExistence type="inferred from homology"/>
<accession>A0ABP4NCC8</accession>
<gene>
    <name evidence="6" type="ORF">GCM10009741_75720</name>
</gene>
<evidence type="ECO:0000313" key="6">
    <source>
        <dbReference type="EMBL" id="GAA1559522.1"/>
    </source>
</evidence>
<dbReference type="InterPro" id="IPR026992">
    <property type="entry name" value="DIOX_N"/>
</dbReference>
<name>A0ABP4NCC8_9ACTN</name>
<evidence type="ECO:0000259" key="5">
    <source>
        <dbReference type="PROSITE" id="PS51471"/>
    </source>
</evidence>